<evidence type="ECO:0000256" key="2">
    <source>
        <dbReference type="ARBA" id="ARBA00022475"/>
    </source>
</evidence>
<evidence type="ECO:0000256" key="3">
    <source>
        <dbReference type="ARBA" id="ARBA00022679"/>
    </source>
</evidence>
<keyword evidence="6 8" id="KW-0472">Membrane</keyword>
<gene>
    <name evidence="9" type="ORF">JI741_06750</name>
</gene>
<dbReference type="RefSeq" id="WP_202008284.1">
    <property type="nucleotide sequence ID" value="NZ_JAERRB010000002.1"/>
</dbReference>
<evidence type="ECO:0000256" key="8">
    <source>
        <dbReference type="SAM" id="Phobius"/>
    </source>
</evidence>
<evidence type="ECO:0000256" key="1">
    <source>
        <dbReference type="ARBA" id="ARBA00004651"/>
    </source>
</evidence>
<evidence type="ECO:0000313" key="10">
    <source>
        <dbReference type="Proteomes" id="UP000613030"/>
    </source>
</evidence>
<feature type="transmembrane region" description="Helical" evidence="8">
    <location>
        <begin position="337"/>
        <end position="356"/>
    </location>
</feature>
<organism evidence="9 10">
    <name type="scientific">Chryseolinea lacunae</name>
    <dbReference type="NCBI Taxonomy" id="2801331"/>
    <lineage>
        <taxon>Bacteria</taxon>
        <taxon>Pseudomonadati</taxon>
        <taxon>Bacteroidota</taxon>
        <taxon>Cytophagia</taxon>
        <taxon>Cytophagales</taxon>
        <taxon>Fulvivirgaceae</taxon>
        <taxon>Chryseolinea</taxon>
    </lineage>
</organism>
<feature type="transmembrane region" description="Helical" evidence="8">
    <location>
        <begin position="84"/>
        <end position="116"/>
    </location>
</feature>
<protein>
    <submittedName>
        <fullName evidence="9">DUF2029 domain-containing protein</fullName>
    </submittedName>
</protein>
<feature type="transmembrane region" description="Helical" evidence="8">
    <location>
        <begin position="199"/>
        <end position="217"/>
    </location>
</feature>
<keyword evidence="5 8" id="KW-1133">Transmembrane helix</keyword>
<comment type="caution">
    <text evidence="9">The sequence shown here is derived from an EMBL/GenBank/DDBJ whole genome shotgun (WGS) entry which is preliminary data.</text>
</comment>
<feature type="transmembrane region" description="Helical" evidence="8">
    <location>
        <begin position="315"/>
        <end position="330"/>
    </location>
</feature>
<accession>A0ABS1KN99</accession>
<proteinExistence type="inferred from homology"/>
<reference evidence="9 10" key="1">
    <citation type="submission" date="2021-01" db="EMBL/GenBank/DDBJ databases">
        <title>Chryseolinea sp. Jin1 Genome sequencing and assembly.</title>
        <authorList>
            <person name="Kim I."/>
        </authorList>
    </citation>
    <scope>NUCLEOTIDE SEQUENCE [LARGE SCALE GENOMIC DNA]</scope>
    <source>
        <strain evidence="9 10">Jin1</strain>
    </source>
</reference>
<keyword evidence="2" id="KW-1003">Cell membrane</keyword>
<comment type="similarity">
    <text evidence="7">Belongs to the glycosyltransferase 87 family.</text>
</comment>
<sequence>MIFSRNQLDRAKVIFSKPSFILAVWLTLATAAGIQHYLRGPEHVKRNYNNYLIFKGVFWHAVEKKNLYDLYPEDHFDSNHYGPFFSVVIAPFAVLPDAVGICLWIMFNGAVLFYAIRQLPLKESQIIAVLWLVTNELYTSYSNQQINPFIAATIILAYVWMRKEKDFWAAFVIMAGTFIKLYSIAGLAFFFFSKHKMRLIGALAFWAVVCFVAPMIISGPEFVVQSYKDWQVSLTAKDGLNAISRHQDISVSGVVRRISGHREIPLTYFLLPGVFLFMLPYLKVKHYGNTTFQLLMLCSVLLFLCLFSSSTESSTYIVAFTGVAIWFLLHERPYPKLVMGLMILAFVLTSLSPTDLMPKPARVFIFDYALKAVPCIFVWCYVMVELLRFGARSRLQQLDS</sequence>
<dbReference type="EMBL" id="JAERRB010000002">
    <property type="protein sequence ID" value="MBL0740911.1"/>
    <property type="molecule type" value="Genomic_DNA"/>
</dbReference>
<feature type="transmembrane region" description="Helical" evidence="8">
    <location>
        <begin position="266"/>
        <end position="284"/>
    </location>
</feature>
<comment type="subcellular location">
    <subcellularLocation>
        <location evidence="1">Cell membrane</location>
        <topology evidence="1">Multi-pass membrane protein</topology>
    </subcellularLocation>
</comment>
<name>A0ABS1KN99_9BACT</name>
<evidence type="ECO:0000256" key="6">
    <source>
        <dbReference type="ARBA" id="ARBA00023136"/>
    </source>
</evidence>
<feature type="transmembrane region" description="Helical" evidence="8">
    <location>
        <begin position="146"/>
        <end position="161"/>
    </location>
</feature>
<dbReference type="Pfam" id="PF09594">
    <property type="entry name" value="GT87"/>
    <property type="match status" value="1"/>
</dbReference>
<keyword evidence="3" id="KW-0808">Transferase</keyword>
<dbReference type="InterPro" id="IPR018584">
    <property type="entry name" value="GT87"/>
</dbReference>
<evidence type="ECO:0000313" key="9">
    <source>
        <dbReference type="EMBL" id="MBL0740911.1"/>
    </source>
</evidence>
<keyword evidence="10" id="KW-1185">Reference proteome</keyword>
<feature type="transmembrane region" description="Helical" evidence="8">
    <location>
        <begin position="291"/>
        <end position="309"/>
    </location>
</feature>
<feature type="transmembrane region" description="Helical" evidence="8">
    <location>
        <begin position="20"/>
        <end position="38"/>
    </location>
</feature>
<dbReference type="Proteomes" id="UP000613030">
    <property type="component" value="Unassembled WGS sequence"/>
</dbReference>
<evidence type="ECO:0000256" key="4">
    <source>
        <dbReference type="ARBA" id="ARBA00022692"/>
    </source>
</evidence>
<feature type="transmembrane region" description="Helical" evidence="8">
    <location>
        <begin position="167"/>
        <end position="192"/>
    </location>
</feature>
<evidence type="ECO:0000256" key="5">
    <source>
        <dbReference type="ARBA" id="ARBA00022989"/>
    </source>
</evidence>
<keyword evidence="4 8" id="KW-0812">Transmembrane</keyword>
<evidence type="ECO:0000256" key="7">
    <source>
        <dbReference type="ARBA" id="ARBA00024033"/>
    </source>
</evidence>
<feature type="transmembrane region" description="Helical" evidence="8">
    <location>
        <begin position="368"/>
        <end position="387"/>
    </location>
</feature>